<feature type="domain" description="Type II methyltransferase M.Eco57I C-terminal" evidence="8">
    <location>
        <begin position="245"/>
        <end position="497"/>
    </location>
</feature>
<comment type="similarity">
    <text evidence="1">Belongs to the N(4)/N(6)-methyltransferase family.</text>
</comment>
<evidence type="ECO:0000313" key="10">
    <source>
        <dbReference type="Proteomes" id="UP001596978"/>
    </source>
</evidence>
<evidence type="ECO:0000256" key="1">
    <source>
        <dbReference type="ARBA" id="ARBA00006594"/>
    </source>
</evidence>
<dbReference type="RefSeq" id="WP_386402069.1">
    <property type="nucleotide sequence ID" value="NZ_JBHTJH010000001.1"/>
</dbReference>
<dbReference type="PRINTS" id="PR00507">
    <property type="entry name" value="N12N6MTFRASE"/>
</dbReference>
<reference evidence="10" key="1">
    <citation type="journal article" date="2019" name="Int. J. Syst. Evol. Microbiol.">
        <title>The Global Catalogue of Microorganisms (GCM) 10K type strain sequencing project: providing services to taxonomists for standard genome sequencing and annotation.</title>
        <authorList>
            <consortium name="The Broad Institute Genomics Platform"/>
            <consortium name="The Broad Institute Genome Sequencing Center for Infectious Disease"/>
            <person name="Wu L."/>
            <person name="Ma J."/>
        </authorList>
    </citation>
    <scope>NUCLEOTIDE SEQUENCE [LARGE SCALE GENOMIC DNA]</scope>
    <source>
        <strain evidence="10">CCUG 62952</strain>
    </source>
</reference>
<dbReference type="SUPFAM" id="SSF53335">
    <property type="entry name" value="S-adenosyl-L-methionine-dependent methyltransferases"/>
    <property type="match status" value="1"/>
</dbReference>
<comment type="catalytic activity">
    <reaction evidence="6">
        <text>a 2'-deoxyadenosine in DNA + S-adenosyl-L-methionine = an N(6)-methyl-2'-deoxyadenosine in DNA + S-adenosyl-L-homocysteine + H(+)</text>
        <dbReference type="Rhea" id="RHEA:15197"/>
        <dbReference type="Rhea" id="RHEA-COMP:12418"/>
        <dbReference type="Rhea" id="RHEA-COMP:12419"/>
        <dbReference type="ChEBI" id="CHEBI:15378"/>
        <dbReference type="ChEBI" id="CHEBI:57856"/>
        <dbReference type="ChEBI" id="CHEBI:59789"/>
        <dbReference type="ChEBI" id="CHEBI:90615"/>
        <dbReference type="ChEBI" id="CHEBI:90616"/>
        <dbReference type="EC" id="2.1.1.72"/>
    </reaction>
</comment>
<accession>A0ABW3CS27</accession>
<proteinExistence type="inferred from homology"/>
<name>A0ABW3CS27_9FLAO</name>
<organism evidence="9 10">
    <name type="scientific">Sungkyunkwania multivorans</name>
    <dbReference type="NCBI Taxonomy" id="1173618"/>
    <lineage>
        <taxon>Bacteria</taxon>
        <taxon>Pseudomonadati</taxon>
        <taxon>Bacteroidota</taxon>
        <taxon>Flavobacteriia</taxon>
        <taxon>Flavobacteriales</taxon>
        <taxon>Flavobacteriaceae</taxon>
        <taxon>Sungkyunkwania</taxon>
    </lineage>
</organism>
<keyword evidence="10" id="KW-1185">Reference proteome</keyword>
<dbReference type="InterPro" id="IPR050953">
    <property type="entry name" value="N4_N6_ade-DNA_methylase"/>
</dbReference>
<evidence type="ECO:0000256" key="4">
    <source>
        <dbReference type="ARBA" id="ARBA00022679"/>
    </source>
</evidence>
<dbReference type="InterPro" id="IPR002052">
    <property type="entry name" value="DNA_methylase_N6_adenine_CS"/>
</dbReference>
<dbReference type="EC" id="2.1.1.72" evidence="2"/>
<evidence type="ECO:0000256" key="2">
    <source>
        <dbReference type="ARBA" id="ARBA00011900"/>
    </source>
</evidence>
<sequence>MKDSKKHTGSYYTPAYLASFISKRVLSYFEGRKRVSILEPSVGDGAFVTELAKERNVNINLTALDINGIELKTASDKWNGKSASFEETDFLEFSTTKNYSAIVGNPPYVKKNILTSKQIHLSKKIHSEEDLTEASVKNIWTTFLVKSNTLLAKNGVIAFVLPSELLQVKFAEEVREYLKNQFERIEIFTFNDLMFECKGQDTIVLFAYKKSENKGEFFTNITSKESLENNSFVLRNNQLLVSSKVKWTHHFLTTDELTFIDNLKGELKTVNDYSDSKPGIVTGANNYFIIDRETEGKFNLSQYTKPIIQKGLYVNGSVVFDENDFKELEESNRPTRLLQLNDNDKISKKLCEYLKIGELEEIPDRYKCRIRKNWYVIPNISERPDAFFFKRSHLYPKLLKNNSNAFVTDSAYKVSMKSGFDLNSFIYSFYNTLTLLLSELDGRYYGGGVLELIPSEFKKLPIPYFEIEQNQFEKFTADYKNKSNIEQILNQNDFNILNSALGMNYDNLKKLTEIRNKLKKKRLREYANT</sequence>
<dbReference type="PROSITE" id="PS00092">
    <property type="entry name" value="N6_MTASE"/>
    <property type="match status" value="1"/>
</dbReference>
<evidence type="ECO:0000256" key="5">
    <source>
        <dbReference type="ARBA" id="ARBA00022691"/>
    </source>
</evidence>
<evidence type="ECO:0000259" key="8">
    <source>
        <dbReference type="Pfam" id="PF22837"/>
    </source>
</evidence>
<keyword evidence="5" id="KW-0949">S-adenosyl-L-methionine</keyword>
<keyword evidence="3 9" id="KW-0489">Methyltransferase</keyword>
<gene>
    <name evidence="9" type="ORF">ACFQ1M_00035</name>
</gene>
<dbReference type="PANTHER" id="PTHR33841:SF5">
    <property type="entry name" value="DNA METHYLASE (MODIFICATION METHYLASE) (METHYLTRANSFERASE)-RELATED"/>
    <property type="match status" value="1"/>
</dbReference>
<dbReference type="GO" id="GO:0032259">
    <property type="term" value="P:methylation"/>
    <property type="evidence" value="ECO:0007669"/>
    <property type="project" value="UniProtKB-KW"/>
</dbReference>
<dbReference type="InterPro" id="IPR011639">
    <property type="entry name" value="MethylTrfase_TaqI-like_dom"/>
</dbReference>
<dbReference type="Proteomes" id="UP001596978">
    <property type="component" value="Unassembled WGS sequence"/>
</dbReference>
<dbReference type="Pfam" id="PF22837">
    <property type="entry name" value="M_Eco57I_C"/>
    <property type="match status" value="1"/>
</dbReference>
<dbReference type="PANTHER" id="PTHR33841">
    <property type="entry name" value="DNA METHYLTRANSFERASE YEEA-RELATED"/>
    <property type="match status" value="1"/>
</dbReference>
<dbReference type="InterPro" id="IPR029063">
    <property type="entry name" value="SAM-dependent_MTases_sf"/>
</dbReference>
<dbReference type="Gene3D" id="3.40.50.150">
    <property type="entry name" value="Vaccinia Virus protein VP39"/>
    <property type="match status" value="1"/>
</dbReference>
<evidence type="ECO:0000313" key="9">
    <source>
        <dbReference type="EMBL" id="MFD0860578.1"/>
    </source>
</evidence>
<feature type="domain" description="Type II methyltransferase M.TaqI-like" evidence="7">
    <location>
        <begin position="54"/>
        <end position="192"/>
    </location>
</feature>
<dbReference type="EMBL" id="JBHTJH010000001">
    <property type="protein sequence ID" value="MFD0860578.1"/>
    <property type="molecule type" value="Genomic_DNA"/>
</dbReference>
<evidence type="ECO:0000256" key="3">
    <source>
        <dbReference type="ARBA" id="ARBA00022603"/>
    </source>
</evidence>
<evidence type="ECO:0000256" key="6">
    <source>
        <dbReference type="ARBA" id="ARBA00047942"/>
    </source>
</evidence>
<evidence type="ECO:0000259" key="7">
    <source>
        <dbReference type="Pfam" id="PF07669"/>
    </source>
</evidence>
<dbReference type="Pfam" id="PF07669">
    <property type="entry name" value="Eco57I"/>
    <property type="match status" value="1"/>
</dbReference>
<protein>
    <recommendedName>
        <fullName evidence="2">site-specific DNA-methyltransferase (adenine-specific)</fullName>
        <ecNumber evidence="2">2.1.1.72</ecNumber>
    </recommendedName>
</protein>
<dbReference type="GO" id="GO:0008168">
    <property type="term" value="F:methyltransferase activity"/>
    <property type="evidence" value="ECO:0007669"/>
    <property type="project" value="UniProtKB-KW"/>
</dbReference>
<comment type="caution">
    <text evidence="9">The sequence shown here is derived from an EMBL/GenBank/DDBJ whole genome shotgun (WGS) entry which is preliminary data.</text>
</comment>
<keyword evidence="4" id="KW-0808">Transferase</keyword>
<dbReference type="InterPro" id="IPR054520">
    <property type="entry name" value="M_Eco57I_C"/>
</dbReference>